<feature type="transmembrane region" description="Helical" evidence="2">
    <location>
        <begin position="498"/>
        <end position="516"/>
    </location>
</feature>
<protein>
    <recommendedName>
        <fullName evidence="6">Transmembrane protein</fullName>
    </recommendedName>
</protein>
<feature type="transmembrane region" description="Helical" evidence="2">
    <location>
        <begin position="340"/>
        <end position="362"/>
    </location>
</feature>
<sequence length="928" mass="103651">MQDKRGDIQHPFGTQLSVSRNGETRTSFRAVTVAPHLGSIPRRSSSVLHNIRGRSNPFSPHVRPQRAHDKAAHHDAQRKSPTKADAQRVRSFTQAIRGRASEPLRTLDSLAVLRQDSDRSSDGQHLSLEAPRADSKGLPRRSSYVLESRADRLSSPTKSRRRTTLLTNFPDGSNMILKPPGTIEGSPEKKKSLAGPNVSTVPTASQKRDAFIVSLPPKPQRQPSIRVTTMTFFGCSFSPLYDFWERLQVSHCGQYSVERMLALDEYCQRVSIGRVLTVCSLFPLGPLLVIVLTEFMPLQPVEKGPLTNYVFWIRHTLMGILILMCAMMQAKAWIPDMAMTIQQVLAVAIGSSAVYTASNIVIADLWVFPIPFLVVAGAPLMFIIWAIISRIVLRPCPLEGVQDGDFRGRQFLLLTSVHASLLGLYPAYQAVFLALEGLLQLGMIALLPAINLALKNLQTAIGSHLEDNLPEVIIFSIDVFSAIYSVLCMHSANSMKMVAITMVLNTTVMFLSLHGMNRRVARACRSFQLMERQLEKLRRRQSVLDSVITTAGNPALLSTLVDTMLRLLQAPGQLDTTELQAIRLYSGMPLQLSDTNVALLDSLAARSVYNNSRRTTESVSVARMKERYSSAAMEGRPLRASEIPIPAPSHSIIVRRLRGAALVIPTTRWLSSRISTRTSSRLNDSGRLRSETRQSTSKSTESDESEVEKLPSSLSSQGSAVGIDIESPAPKISQLIDAASIPVFRPKTRQKSNRRTIHNLWQETSEKLLPLVSKNNPVIGVVLDETRKQNTRAIKQTLQLLFNNEYIGLIAYTQCIIPVLYLLYMPALQAMPNHVYYPTHYRYFGDAIEFEERMTVVGILALLQLLVLVSLQVIVMKRFGISTIYQVAFVLESRFLLLQGRVLMWLIFAVQSTLVHYGVDYTFHFDWL</sequence>
<feature type="region of interest" description="Disordered" evidence="1">
    <location>
        <begin position="113"/>
        <end position="202"/>
    </location>
</feature>
<feature type="transmembrane region" description="Helical" evidence="2">
    <location>
        <begin position="411"/>
        <end position="431"/>
    </location>
</feature>
<evidence type="ECO:0000256" key="1">
    <source>
        <dbReference type="SAM" id="MobiDB-lite"/>
    </source>
</evidence>
<accession>A0A833S668</accession>
<feature type="region of interest" description="Disordered" evidence="1">
    <location>
        <begin position="1"/>
        <end position="25"/>
    </location>
</feature>
<dbReference type="Proteomes" id="UP000602510">
    <property type="component" value="Unassembled WGS sequence"/>
</dbReference>
<dbReference type="AlphaFoldDB" id="A0A833S668"/>
<organism evidence="3 5">
    <name type="scientific">Phytophthora infestans</name>
    <name type="common">Potato late blight agent</name>
    <name type="synonym">Botrytis infestans</name>
    <dbReference type="NCBI Taxonomy" id="4787"/>
    <lineage>
        <taxon>Eukaryota</taxon>
        <taxon>Sar</taxon>
        <taxon>Stramenopiles</taxon>
        <taxon>Oomycota</taxon>
        <taxon>Peronosporomycetes</taxon>
        <taxon>Peronosporales</taxon>
        <taxon>Peronosporaceae</taxon>
        <taxon>Phytophthora</taxon>
    </lineage>
</organism>
<dbReference type="EMBL" id="WSZM01001160">
    <property type="protein sequence ID" value="KAF4028073.1"/>
    <property type="molecule type" value="Genomic_DNA"/>
</dbReference>
<keyword evidence="2" id="KW-1133">Transmembrane helix</keyword>
<comment type="caution">
    <text evidence="3">The sequence shown here is derived from an EMBL/GenBank/DDBJ whole genome shotgun (WGS) entry which is preliminary data.</text>
</comment>
<evidence type="ECO:0008006" key="6">
    <source>
        <dbReference type="Google" id="ProtNLM"/>
    </source>
</evidence>
<reference evidence="3" key="1">
    <citation type="submission" date="2020-04" db="EMBL/GenBank/DDBJ databases">
        <title>Hybrid Assembly of Korean Phytophthora infestans isolates.</title>
        <authorList>
            <person name="Prokchorchik M."/>
            <person name="Lee Y."/>
            <person name="Seo J."/>
            <person name="Cho J.-H."/>
            <person name="Park Y.-E."/>
            <person name="Jang D.-C."/>
            <person name="Im J.-S."/>
            <person name="Choi J.-G."/>
            <person name="Park H.-J."/>
            <person name="Lee G.-B."/>
            <person name="Lee Y.-G."/>
            <person name="Hong S.-Y."/>
            <person name="Cho K."/>
            <person name="Sohn K.H."/>
        </authorList>
    </citation>
    <scope>NUCLEOTIDE SEQUENCE</scope>
    <source>
        <strain evidence="3">KR_1_A1</strain>
        <strain evidence="4">KR_2_A2</strain>
    </source>
</reference>
<feature type="compositionally biased region" description="Polar residues" evidence="1">
    <location>
        <begin position="12"/>
        <end position="25"/>
    </location>
</feature>
<gene>
    <name evidence="3" type="ORF">GN244_ATG20257</name>
    <name evidence="4" type="ORF">GN958_ATG10616</name>
</gene>
<feature type="compositionally biased region" description="Basic and acidic residues" evidence="1">
    <location>
        <begin position="66"/>
        <end position="78"/>
    </location>
</feature>
<evidence type="ECO:0000256" key="2">
    <source>
        <dbReference type="SAM" id="Phobius"/>
    </source>
</evidence>
<feature type="transmembrane region" description="Helical" evidence="2">
    <location>
        <begin position="896"/>
        <end position="919"/>
    </location>
</feature>
<keyword evidence="2" id="KW-0472">Membrane</keyword>
<feature type="transmembrane region" description="Helical" evidence="2">
    <location>
        <begin position="806"/>
        <end position="824"/>
    </location>
</feature>
<feature type="transmembrane region" description="Helical" evidence="2">
    <location>
        <begin position="854"/>
        <end position="875"/>
    </location>
</feature>
<feature type="region of interest" description="Disordered" evidence="1">
    <location>
        <begin position="40"/>
        <end position="90"/>
    </location>
</feature>
<name>A0A833S668_PHYIN</name>
<dbReference type="EMBL" id="JAACNO010001486">
    <property type="protein sequence ID" value="KAF4140183.1"/>
    <property type="molecule type" value="Genomic_DNA"/>
</dbReference>
<evidence type="ECO:0000313" key="3">
    <source>
        <dbReference type="EMBL" id="KAF4028073.1"/>
    </source>
</evidence>
<evidence type="ECO:0000313" key="4">
    <source>
        <dbReference type="EMBL" id="KAF4140183.1"/>
    </source>
</evidence>
<feature type="transmembrane region" description="Helical" evidence="2">
    <location>
        <begin position="275"/>
        <end position="297"/>
    </location>
</feature>
<keyword evidence="5" id="KW-1185">Reference proteome</keyword>
<feature type="transmembrane region" description="Helical" evidence="2">
    <location>
        <begin position="309"/>
        <end position="328"/>
    </location>
</feature>
<dbReference type="Proteomes" id="UP000704712">
    <property type="component" value="Unassembled WGS sequence"/>
</dbReference>
<evidence type="ECO:0000313" key="5">
    <source>
        <dbReference type="Proteomes" id="UP000602510"/>
    </source>
</evidence>
<keyword evidence="2" id="KW-0812">Transmembrane</keyword>
<feature type="region of interest" description="Disordered" evidence="1">
    <location>
        <begin position="680"/>
        <end position="720"/>
    </location>
</feature>
<feature type="transmembrane region" description="Helical" evidence="2">
    <location>
        <begin position="368"/>
        <end position="388"/>
    </location>
</feature>
<proteinExistence type="predicted"/>